<evidence type="ECO:0000256" key="1">
    <source>
        <dbReference type="SAM" id="MobiDB-lite"/>
    </source>
</evidence>
<accession>A0A1F7WEE9</accession>
<organism evidence="3 4">
    <name type="scientific">Candidatus Uhrbacteria bacterium RIFOXYC2_FULL_47_19</name>
    <dbReference type="NCBI Taxonomy" id="1802424"/>
    <lineage>
        <taxon>Bacteria</taxon>
        <taxon>Candidatus Uhriibacteriota</taxon>
    </lineage>
</organism>
<dbReference type="STRING" id="1802424.A2480_04440"/>
<comment type="caution">
    <text evidence="3">The sequence shown here is derived from an EMBL/GenBank/DDBJ whole genome shotgun (WGS) entry which is preliminary data.</text>
</comment>
<proteinExistence type="predicted"/>
<feature type="compositionally biased region" description="Polar residues" evidence="1">
    <location>
        <begin position="86"/>
        <end position="104"/>
    </location>
</feature>
<keyword evidence="2" id="KW-1133">Transmembrane helix</keyword>
<feature type="transmembrane region" description="Helical" evidence="2">
    <location>
        <begin position="21"/>
        <end position="38"/>
    </location>
</feature>
<dbReference type="EMBL" id="MGFG01000013">
    <property type="protein sequence ID" value="OGM01191.1"/>
    <property type="molecule type" value="Genomic_DNA"/>
</dbReference>
<protein>
    <submittedName>
        <fullName evidence="3">Uncharacterized protein</fullName>
    </submittedName>
</protein>
<keyword evidence="2" id="KW-0812">Transmembrane</keyword>
<sequence length="130" mass="13921">MTNGRKDNELSEEGRRTAMTVAVVLTTAFVVGAWLWLLPMQLDNSSSANDDQVGWKSMNDSLSNEATELKESLDTLSASLSDASLVQPSEEQIDDSGSSNTGPPDTTAIVGRLQEKLSANQSGSSKEDQK</sequence>
<evidence type="ECO:0000313" key="4">
    <source>
        <dbReference type="Proteomes" id="UP000176988"/>
    </source>
</evidence>
<dbReference type="AlphaFoldDB" id="A0A1F7WEE9"/>
<reference evidence="3 4" key="1">
    <citation type="journal article" date="2016" name="Nat. Commun.">
        <title>Thousands of microbial genomes shed light on interconnected biogeochemical processes in an aquifer system.</title>
        <authorList>
            <person name="Anantharaman K."/>
            <person name="Brown C.T."/>
            <person name="Hug L.A."/>
            <person name="Sharon I."/>
            <person name="Castelle C.J."/>
            <person name="Probst A.J."/>
            <person name="Thomas B.C."/>
            <person name="Singh A."/>
            <person name="Wilkins M.J."/>
            <person name="Karaoz U."/>
            <person name="Brodie E.L."/>
            <person name="Williams K.H."/>
            <person name="Hubbard S.S."/>
            <person name="Banfield J.F."/>
        </authorList>
    </citation>
    <scope>NUCLEOTIDE SEQUENCE [LARGE SCALE GENOMIC DNA]</scope>
</reference>
<evidence type="ECO:0000313" key="3">
    <source>
        <dbReference type="EMBL" id="OGM01191.1"/>
    </source>
</evidence>
<name>A0A1F7WEE9_9BACT</name>
<dbReference type="Proteomes" id="UP000176988">
    <property type="component" value="Unassembled WGS sequence"/>
</dbReference>
<feature type="region of interest" description="Disordered" evidence="1">
    <location>
        <begin position="80"/>
        <end position="130"/>
    </location>
</feature>
<keyword evidence="2" id="KW-0472">Membrane</keyword>
<gene>
    <name evidence="3" type="ORF">A2480_04440</name>
</gene>
<evidence type="ECO:0000256" key="2">
    <source>
        <dbReference type="SAM" id="Phobius"/>
    </source>
</evidence>